<accession>A0A9P8PNM8</accession>
<protein>
    <submittedName>
        <fullName evidence="1">Uncharacterized protein</fullName>
    </submittedName>
</protein>
<organism evidence="1 2">
    <name type="scientific">Ogataea polymorpha</name>
    <dbReference type="NCBI Taxonomy" id="460523"/>
    <lineage>
        <taxon>Eukaryota</taxon>
        <taxon>Fungi</taxon>
        <taxon>Dikarya</taxon>
        <taxon>Ascomycota</taxon>
        <taxon>Saccharomycotina</taxon>
        <taxon>Pichiomycetes</taxon>
        <taxon>Pichiales</taxon>
        <taxon>Pichiaceae</taxon>
        <taxon>Ogataea</taxon>
    </lineage>
</organism>
<dbReference type="Proteomes" id="UP000788993">
    <property type="component" value="Unassembled WGS sequence"/>
</dbReference>
<sequence length="278" mass="29980">MNGTRSKKNEKYEIETDAAAPWKNESGWIEETAALDVRSTPDEAVSKLVLVAGAGVCVDDDTDVGVSEGNSGDARMSDELAVSLVSANEELEVTGTVAVEVAGDELVSGGCVVSLDSGQVVTYVVVSFVTVVSTTVSLSLHSTSLLQSVHVVTVLDSVVVAQADDVVYMDTEMDLPAVTVTVATYGWLQLYRDVERTVDEEEIELETELVELDLVGVHEEKLVELEMVLDGVDEDDVELVVVVEDETEEDEDVVDGVHDVDDRDKEDELELVVEVEEG</sequence>
<dbReference type="EMBL" id="JAEUBD010000382">
    <property type="protein sequence ID" value="KAH3675232.1"/>
    <property type="molecule type" value="Genomic_DNA"/>
</dbReference>
<evidence type="ECO:0000313" key="1">
    <source>
        <dbReference type="EMBL" id="KAH3675232.1"/>
    </source>
</evidence>
<gene>
    <name evidence="1" type="ORF">OGATHE_001572</name>
</gene>
<keyword evidence="2" id="KW-1185">Reference proteome</keyword>
<evidence type="ECO:0000313" key="2">
    <source>
        <dbReference type="Proteomes" id="UP000788993"/>
    </source>
</evidence>
<reference evidence="1" key="1">
    <citation type="journal article" date="2021" name="Open Biol.">
        <title>Shared evolutionary footprints suggest mitochondrial oxidative damage underlies multiple complex I losses in fungi.</title>
        <authorList>
            <person name="Schikora-Tamarit M.A."/>
            <person name="Marcet-Houben M."/>
            <person name="Nosek J."/>
            <person name="Gabaldon T."/>
        </authorList>
    </citation>
    <scope>NUCLEOTIDE SEQUENCE</scope>
    <source>
        <strain evidence="1">NCAIM Y.01608</strain>
    </source>
</reference>
<name>A0A9P8PNM8_9ASCO</name>
<comment type="caution">
    <text evidence="1">The sequence shown here is derived from an EMBL/GenBank/DDBJ whole genome shotgun (WGS) entry which is preliminary data.</text>
</comment>
<dbReference type="AlphaFoldDB" id="A0A9P8PNM8"/>
<proteinExistence type="predicted"/>
<reference evidence="1" key="2">
    <citation type="submission" date="2021-01" db="EMBL/GenBank/DDBJ databases">
        <authorList>
            <person name="Schikora-Tamarit M.A."/>
        </authorList>
    </citation>
    <scope>NUCLEOTIDE SEQUENCE</scope>
    <source>
        <strain evidence="1">NCAIM Y.01608</strain>
    </source>
</reference>